<evidence type="ECO:0000313" key="7">
    <source>
        <dbReference type="EMBL" id="HHK68636.1"/>
    </source>
</evidence>
<comment type="caution">
    <text evidence="7">The sequence shown here is derived from an EMBL/GenBank/DDBJ whole genome shotgun (WGS) entry which is preliminary data.</text>
</comment>
<keyword evidence="5 6" id="KW-0472">Membrane</keyword>
<feature type="transmembrane region" description="Helical" evidence="6">
    <location>
        <begin position="208"/>
        <end position="233"/>
    </location>
</feature>
<feature type="transmembrane region" description="Helical" evidence="6">
    <location>
        <begin position="45"/>
        <end position="67"/>
    </location>
</feature>
<dbReference type="AlphaFoldDB" id="A0A7C5LEG8"/>
<dbReference type="Pfam" id="PF02653">
    <property type="entry name" value="BPD_transp_2"/>
    <property type="match status" value="1"/>
</dbReference>
<accession>A0A7C5LEG8</accession>
<evidence type="ECO:0000256" key="3">
    <source>
        <dbReference type="ARBA" id="ARBA00022692"/>
    </source>
</evidence>
<dbReference type="GO" id="GO:0005886">
    <property type="term" value="C:plasma membrane"/>
    <property type="evidence" value="ECO:0007669"/>
    <property type="project" value="UniProtKB-SubCell"/>
</dbReference>
<evidence type="ECO:0000256" key="4">
    <source>
        <dbReference type="ARBA" id="ARBA00022989"/>
    </source>
</evidence>
<evidence type="ECO:0000256" key="2">
    <source>
        <dbReference type="ARBA" id="ARBA00022475"/>
    </source>
</evidence>
<evidence type="ECO:0000256" key="5">
    <source>
        <dbReference type="ARBA" id="ARBA00023136"/>
    </source>
</evidence>
<reference evidence="7" key="1">
    <citation type="journal article" date="2020" name="mSystems">
        <title>Genome- and Community-Level Interaction Insights into Carbon Utilization and Element Cycling Functions of Hydrothermarchaeota in Hydrothermal Sediment.</title>
        <authorList>
            <person name="Zhou Z."/>
            <person name="Liu Y."/>
            <person name="Xu W."/>
            <person name="Pan J."/>
            <person name="Luo Z.H."/>
            <person name="Li M."/>
        </authorList>
    </citation>
    <scope>NUCLEOTIDE SEQUENCE [LARGE SCALE GENOMIC DNA]</scope>
    <source>
        <strain evidence="7">SpSt-1056</strain>
    </source>
</reference>
<evidence type="ECO:0000256" key="6">
    <source>
        <dbReference type="SAM" id="Phobius"/>
    </source>
</evidence>
<protein>
    <submittedName>
        <fullName evidence="7">Branched-chain amino acid ABC transporter permease</fullName>
    </submittedName>
</protein>
<feature type="transmembrane region" description="Helical" evidence="6">
    <location>
        <begin position="124"/>
        <end position="143"/>
    </location>
</feature>
<feature type="transmembrane region" description="Helical" evidence="6">
    <location>
        <begin position="253"/>
        <end position="276"/>
    </location>
</feature>
<feature type="transmembrane region" description="Helical" evidence="6">
    <location>
        <begin position="174"/>
        <end position="196"/>
    </location>
</feature>
<keyword evidence="4 6" id="KW-1133">Transmembrane helix</keyword>
<proteinExistence type="predicted"/>
<sequence>MAYLGVAWNILGGLTGAGSFGHSAFFGIGAYTSSMLYITMRLTPWAGMLVGAVMSAIAAAVFGYLTFRFGIKGHFFFLATIAFAEILRNIVMNTEALGGARGLPIPLTEEDSLIDFQFHTWRAAYYYIALMLLVFGLAVFRLIHTSSLGLRLMAIKDDEEKAACLGVNTLAHKVLAFVISAAMTSIGGTFYAQYVLYVEPTVVLGVPFSVQIVLLTVIGGLGTFIGPVLGAFIMQPIIEYMRIFFGRFGGLDLMLAGIALILVSLLKPSGIIYMLAPSSTAKAKTLART</sequence>
<keyword evidence="2" id="KW-1003">Cell membrane</keyword>
<organism evidence="7">
    <name type="scientific">Caldiarchaeum subterraneum</name>
    <dbReference type="NCBI Taxonomy" id="311458"/>
    <lineage>
        <taxon>Archaea</taxon>
        <taxon>Nitrososphaerota</taxon>
        <taxon>Candidatus Caldarchaeales</taxon>
        <taxon>Candidatus Caldarchaeaceae</taxon>
        <taxon>Candidatus Caldarchaeum</taxon>
    </lineage>
</organism>
<gene>
    <name evidence="7" type="ORF">ENM11_05735</name>
</gene>
<dbReference type="EMBL" id="DRWN01000047">
    <property type="protein sequence ID" value="HHK68636.1"/>
    <property type="molecule type" value="Genomic_DNA"/>
</dbReference>
<name>A0A7C5LEG8_CALS0</name>
<dbReference type="GO" id="GO:0015658">
    <property type="term" value="F:branched-chain amino acid transmembrane transporter activity"/>
    <property type="evidence" value="ECO:0007669"/>
    <property type="project" value="InterPro"/>
</dbReference>
<evidence type="ECO:0000256" key="1">
    <source>
        <dbReference type="ARBA" id="ARBA00004651"/>
    </source>
</evidence>
<dbReference type="InterPro" id="IPR001851">
    <property type="entry name" value="ABC_transp_permease"/>
</dbReference>
<comment type="subcellular location">
    <subcellularLocation>
        <location evidence="1">Cell membrane</location>
        <topology evidence="1">Multi-pass membrane protein</topology>
    </subcellularLocation>
</comment>
<keyword evidence="3 6" id="KW-0812">Transmembrane</keyword>
<dbReference type="InterPro" id="IPR043428">
    <property type="entry name" value="LivM-like"/>
</dbReference>
<dbReference type="PANTHER" id="PTHR30482">
    <property type="entry name" value="HIGH-AFFINITY BRANCHED-CHAIN AMINO ACID TRANSPORT SYSTEM PERMEASE"/>
    <property type="match status" value="1"/>
</dbReference>
<dbReference type="PANTHER" id="PTHR30482:SF10">
    <property type="entry name" value="HIGH-AFFINITY BRANCHED-CHAIN AMINO ACID TRANSPORT PROTEIN BRAE"/>
    <property type="match status" value="1"/>
</dbReference>
<dbReference type="CDD" id="cd06581">
    <property type="entry name" value="TM_PBP1_LivM_like"/>
    <property type="match status" value="1"/>
</dbReference>